<gene>
    <name evidence="2" type="ORF">SDC9_164521</name>
</gene>
<proteinExistence type="predicted"/>
<feature type="transmembrane region" description="Helical" evidence="1">
    <location>
        <begin position="12"/>
        <end position="31"/>
    </location>
</feature>
<sequence length="56" mass="6006">MNTSTIIGLKYGGVAAAIWFAVAFVLINLGLRAEFVLLTLVEQARPHTSGLMALVF</sequence>
<evidence type="ECO:0000256" key="1">
    <source>
        <dbReference type="SAM" id="Phobius"/>
    </source>
</evidence>
<dbReference type="AlphaFoldDB" id="A0A645FRW5"/>
<reference evidence="2" key="1">
    <citation type="submission" date="2019-08" db="EMBL/GenBank/DDBJ databases">
        <authorList>
            <person name="Kucharzyk K."/>
            <person name="Murdoch R.W."/>
            <person name="Higgins S."/>
            <person name="Loffler F."/>
        </authorList>
    </citation>
    <scope>NUCLEOTIDE SEQUENCE</scope>
</reference>
<keyword evidence="1" id="KW-0472">Membrane</keyword>
<evidence type="ECO:0000313" key="2">
    <source>
        <dbReference type="EMBL" id="MPN17171.1"/>
    </source>
</evidence>
<dbReference type="EMBL" id="VSSQ01064220">
    <property type="protein sequence ID" value="MPN17171.1"/>
    <property type="molecule type" value="Genomic_DNA"/>
</dbReference>
<organism evidence="2">
    <name type="scientific">bioreactor metagenome</name>
    <dbReference type="NCBI Taxonomy" id="1076179"/>
    <lineage>
        <taxon>unclassified sequences</taxon>
        <taxon>metagenomes</taxon>
        <taxon>ecological metagenomes</taxon>
    </lineage>
</organism>
<keyword evidence="1" id="KW-0812">Transmembrane</keyword>
<keyword evidence="1" id="KW-1133">Transmembrane helix</keyword>
<accession>A0A645FRW5</accession>
<comment type="caution">
    <text evidence="2">The sequence shown here is derived from an EMBL/GenBank/DDBJ whole genome shotgun (WGS) entry which is preliminary data.</text>
</comment>
<name>A0A645FRW5_9ZZZZ</name>
<protein>
    <submittedName>
        <fullName evidence="2">Uncharacterized protein</fullName>
    </submittedName>
</protein>